<dbReference type="InterPro" id="IPR036102">
    <property type="entry name" value="OsmC/Ohrsf"/>
</dbReference>
<dbReference type="RefSeq" id="WP_010342134.1">
    <property type="nucleotide sequence ID" value="NZ_CP132343.1"/>
</dbReference>
<organism evidence="1 2">
    <name type="scientific">Xanthomonas sacchari</name>
    <dbReference type="NCBI Taxonomy" id="56458"/>
    <lineage>
        <taxon>Bacteria</taxon>
        <taxon>Pseudomonadati</taxon>
        <taxon>Pseudomonadota</taxon>
        <taxon>Gammaproteobacteria</taxon>
        <taxon>Lysobacterales</taxon>
        <taxon>Lysobacteraceae</taxon>
        <taxon>Xanthomonas</taxon>
    </lineage>
</organism>
<name>A0A2P5Z9G3_9XANT</name>
<accession>A0A2P5Z9G3</accession>
<protein>
    <submittedName>
        <fullName evidence="1">Peroxiredoxin</fullName>
    </submittedName>
</protein>
<dbReference type="Proteomes" id="UP000247346">
    <property type="component" value="Unassembled WGS sequence"/>
</dbReference>
<dbReference type="AlphaFoldDB" id="A0A2P5Z9G3"/>
<dbReference type="PANTHER" id="PTHR42830">
    <property type="entry name" value="OSMOTICALLY INDUCIBLE FAMILY PROTEIN"/>
    <property type="match status" value="1"/>
</dbReference>
<dbReference type="InterPro" id="IPR015946">
    <property type="entry name" value="KH_dom-like_a/b"/>
</dbReference>
<dbReference type="InterPro" id="IPR003718">
    <property type="entry name" value="OsmC/Ohr_fam"/>
</dbReference>
<evidence type="ECO:0000313" key="1">
    <source>
        <dbReference type="EMBL" id="PPU85278.1"/>
    </source>
</evidence>
<dbReference type="Pfam" id="PF02566">
    <property type="entry name" value="OsmC"/>
    <property type="match status" value="1"/>
</dbReference>
<dbReference type="PANTHER" id="PTHR42830:SF2">
    <property type="entry name" value="OSMC_OHR FAMILY PROTEIN"/>
    <property type="match status" value="1"/>
</dbReference>
<dbReference type="Gene3D" id="3.30.300.20">
    <property type="match status" value="1"/>
</dbReference>
<comment type="caution">
    <text evidence="1">The sequence shown here is derived from an EMBL/GenBank/DDBJ whole genome shotgun (WGS) entry which is preliminary data.</text>
</comment>
<evidence type="ECO:0000313" key="2">
    <source>
        <dbReference type="Proteomes" id="UP000247346"/>
    </source>
</evidence>
<reference evidence="1 2" key="1">
    <citation type="submission" date="2016-08" db="EMBL/GenBank/DDBJ databases">
        <authorList>
            <person name="Seilhamer J.J."/>
        </authorList>
    </citation>
    <scope>NUCLEOTIDE SEQUENCE [LARGE SCALE GENOMIC DNA]</scope>
    <source>
        <strain evidence="1 2">CFBP4641</strain>
    </source>
</reference>
<sequence>MADTLHHYASQLHWTGNRGNGTADYAGYGRDYTLQVPGKAALTGSADPAFRGDPALHNPEDLFVGALAACHMLTYLALCAHAGIRVLAYHDQAQGWLELHPGRGGRFREVALAPRVTIAADSDAARAHALHAQAHAQCFIANSCAVAVRCEATIVHGEATAEALR</sequence>
<dbReference type="GeneID" id="93879667"/>
<dbReference type="SUPFAM" id="SSF82784">
    <property type="entry name" value="OsmC-like"/>
    <property type="match status" value="1"/>
</dbReference>
<dbReference type="EMBL" id="MDEK01000001">
    <property type="protein sequence ID" value="PPU85278.1"/>
    <property type="molecule type" value="Genomic_DNA"/>
</dbReference>
<dbReference type="OrthoDB" id="9795405at2"/>
<gene>
    <name evidence="1" type="ORF">XsacCFBP4641_01410</name>
</gene>
<dbReference type="InterPro" id="IPR052707">
    <property type="entry name" value="OsmC_Ohr_Peroxiredoxin"/>
</dbReference>
<proteinExistence type="predicted"/>
<dbReference type="STRING" id="56458.SB85_04560"/>